<dbReference type="AlphaFoldDB" id="A0A0G0BDB5"/>
<gene>
    <name evidence="2" type="ORF">UR63_C0014G0009</name>
</gene>
<evidence type="ECO:0000259" key="1">
    <source>
        <dbReference type="SMART" id="SM01321"/>
    </source>
</evidence>
<dbReference type="InterPro" id="IPR036515">
    <property type="entry name" value="Transposase_17_sf"/>
</dbReference>
<dbReference type="Gene3D" id="3.30.70.1290">
    <property type="entry name" value="Transposase IS200-like"/>
    <property type="match status" value="1"/>
</dbReference>
<protein>
    <recommendedName>
        <fullName evidence="1">Transposase IS200-like domain-containing protein</fullName>
    </recommendedName>
</protein>
<evidence type="ECO:0000313" key="2">
    <source>
        <dbReference type="EMBL" id="KKP67409.1"/>
    </source>
</evidence>
<sequence>MRRKEKFSEGLIYHVFNKSISNFGIFQYDDSCYRFIQAIDFYNQEYQTKSLGIFLTKNKDFCPNIIIPKQNSIIKILSYCLMPDHYHLLLKIIKGDFSKYLGTVENSYSRFFNLKYNRKGPLWQGSFKAVRIKNNEQLLHVSRYIHINPTTSNLIAKPENWRYSSYKDFIENNEILENIKEISIRSTDTYKKFVENNVDYQKKLKQIKKFLID</sequence>
<dbReference type="Pfam" id="PF01797">
    <property type="entry name" value="Y1_Tnp"/>
    <property type="match status" value="1"/>
</dbReference>
<organism evidence="2 3">
    <name type="scientific">Candidatus Roizmanbacteria bacterium GW2011_GWC2_35_12</name>
    <dbReference type="NCBI Taxonomy" id="1618485"/>
    <lineage>
        <taxon>Bacteria</taxon>
        <taxon>Candidatus Roizmaniibacteriota</taxon>
    </lineage>
</organism>
<comment type="caution">
    <text evidence="2">The sequence shown here is derived from an EMBL/GenBank/DDBJ whole genome shotgun (WGS) entry which is preliminary data.</text>
</comment>
<name>A0A0G0BDB5_9BACT</name>
<accession>A0A0G0BDB5</accession>
<dbReference type="GO" id="GO:0004803">
    <property type="term" value="F:transposase activity"/>
    <property type="evidence" value="ECO:0007669"/>
    <property type="project" value="InterPro"/>
</dbReference>
<dbReference type="GO" id="GO:0003677">
    <property type="term" value="F:DNA binding"/>
    <property type="evidence" value="ECO:0007669"/>
    <property type="project" value="InterPro"/>
</dbReference>
<evidence type="ECO:0000313" key="3">
    <source>
        <dbReference type="Proteomes" id="UP000034127"/>
    </source>
</evidence>
<dbReference type="SMART" id="SM01321">
    <property type="entry name" value="Y1_Tnp"/>
    <property type="match status" value="1"/>
</dbReference>
<dbReference type="PANTHER" id="PTHR34322">
    <property type="entry name" value="TRANSPOSASE, Y1_TNP DOMAIN-CONTAINING"/>
    <property type="match status" value="1"/>
</dbReference>
<dbReference type="GO" id="GO:0006313">
    <property type="term" value="P:DNA transposition"/>
    <property type="evidence" value="ECO:0007669"/>
    <property type="project" value="InterPro"/>
</dbReference>
<reference evidence="2 3" key="1">
    <citation type="journal article" date="2015" name="Nature">
        <title>rRNA introns, odd ribosomes, and small enigmatic genomes across a large radiation of phyla.</title>
        <authorList>
            <person name="Brown C.T."/>
            <person name="Hug L.A."/>
            <person name="Thomas B.C."/>
            <person name="Sharon I."/>
            <person name="Castelle C.J."/>
            <person name="Singh A."/>
            <person name="Wilkins M.J."/>
            <person name="Williams K.H."/>
            <person name="Banfield J.F."/>
        </authorList>
    </citation>
    <scope>NUCLEOTIDE SEQUENCE [LARGE SCALE GENOMIC DNA]</scope>
</reference>
<dbReference type="InterPro" id="IPR002686">
    <property type="entry name" value="Transposase_17"/>
</dbReference>
<dbReference type="Proteomes" id="UP000034127">
    <property type="component" value="Unassembled WGS sequence"/>
</dbReference>
<dbReference type="EMBL" id="LBPX01000014">
    <property type="protein sequence ID" value="KKP67409.1"/>
    <property type="molecule type" value="Genomic_DNA"/>
</dbReference>
<dbReference type="SUPFAM" id="SSF143422">
    <property type="entry name" value="Transposase IS200-like"/>
    <property type="match status" value="1"/>
</dbReference>
<feature type="domain" description="Transposase IS200-like" evidence="1">
    <location>
        <begin position="8"/>
        <end position="148"/>
    </location>
</feature>
<dbReference type="PANTHER" id="PTHR34322:SF2">
    <property type="entry name" value="TRANSPOSASE IS200-LIKE DOMAIN-CONTAINING PROTEIN"/>
    <property type="match status" value="1"/>
</dbReference>
<proteinExistence type="predicted"/>